<accession>A0A9J5ZIS9</accession>
<evidence type="ECO:0000313" key="3">
    <source>
        <dbReference type="Proteomes" id="UP000824120"/>
    </source>
</evidence>
<reference evidence="2 3" key="1">
    <citation type="submission" date="2020-09" db="EMBL/GenBank/DDBJ databases">
        <title>De no assembly of potato wild relative species, Solanum commersonii.</title>
        <authorList>
            <person name="Cho K."/>
        </authorList>
    </citation>
    <scope>NUCLEOTIDE SEQUENCE [LARGE SCALE GENOMIC DNA]</scope>
    <source>
        <strain evidence="2">LZ3.2</strain>
        <tissue evidence="2">Leaf</tissue>
    </source>
</reference>
<proteinExistence type="predicted"/>
<feature type="region of interest" description="Disordered" evidence="1">
    <location>
        <begin position="196"/>
        <end position="237"/>
    </location>
</feature>
<dbReference type="Proteomes" id="UP000824120">
    <property type="component" value="Chromosome 4"/>
</dbReference>
<comment type="caution">
    <text evidence="2">The sequence shown here is derived from an EMBL/GenBank/DDBJ whole genome shotgun (WGS) entry which is preliminary data.</text>
</comment>
<evidence type="ECO:0000313" key="2">
    <source>
        <dbReference type="EMBL" id="KAG5611588.1"/>
    </source>
</evidence>
<feature type="compositionally biased region" description="Acidic residues" evidence="1">
    <location>
        <begin position="216"/>
        <end position="230"/>
    </location>
</feature>
<name>A0A9J5ZIS9_SOLCO</name>
<gene>
    <name evidence="2" type="ORF">H5410_022869</name>
</gene>
<feature type="compositionally biased region" description="Low complexity" evidence="1">
    <location>
        <begin position="506"/>
        <end position="519"/>
    </location>
</feature>
<evidence type="ECO:0000256" key="1">
    <source>
        <dbReference type="SAM" id="MobiDB-lite"/>
    </source>
</evidence>
<protein>
    <submittedName>
        <fullName evidence="2">Uncharacterized protein</fullName>
    </submittedName>
</protein>
<feature type="region of interest" description="Disordered" evidence="1">
    <location>
        <begin position="586"/>
        <end position="610"/>
    </location>
</feature>
<dbReference type="EMBL" id="JACXVP010000004">
    <property type="protein sequence ID" value="KAG5611588.1"/>
    <property type="molecule type" value="Genomic_DNA"/>
</dbReference>
<dbReference type="AlphaFoldDB" id="A0A9J5ZIS9"/>
<organism evidence="2 3">
    <name type="scientific">Solanum commersonii</name>
    <name type="common">Commerson's wild potato</name>
    <name type="synonym">Commerson's nightshade</name>
    <dbReference type="NCBI Taxonomy" id="4109"/>
    <lineage>
        <taxon>Eukaryota</taxon>
        <taxon>Viridiplantae</taxon>
        <taxon>Streptophyta</taxon>
        <taxon>Embryophyta</taxon>
        <taxon>Tracheophyta</taxon>
        <taxon>Spermatophyta</taxon>
        <taxon>Magnoliopsida</taxon>
        <taxon>eudicotyledons</taxon>
        <taxon>Gunneridae</taxon>
        <taxon>Pentapetalae</taxon>
        <taxon>asterids</taxon>
        <taxon>lamiids</taxon>
        <taxon>Solanales</taxon>
        <taxon>Solanaceae</taxon>
        <taxon>Solanoideae</taxon>
        <taxon>Solaneae</taxon>
        <taxon>Solanum</taxon>
    </lineage>
</organism>
<sequence>MPELDGFADHKRIHWNWVLKMLRHLNVESTRMVIIEEILLLPSTNADVSSSPQKDNDDVFSSPHKNRDDLSSSPQIDRIDVSSSQPFDENENRHLNQNQSPFVEEQSPFVEEQFPRVEKHAPRVEEHSDSDSLYDVDKNIDNLSDLDEELLQARQSNIQEQVKEKADRVNLDEISSDHVGIDSDFEDIYKDKRGRFEGNLGGDDPYFDSSDPGSDISEDEGDPVENDEVVDPLPRNKSTKIYFDPTTKKIQSLIQKQYGLYVSTTSCRKAKLRVMNEHLGDFREEFARLYDYADELKTTNSETTVSIRTSKNTISGKKFLKCIKHDLELTEGEELTMMSDMQKGFHLALIELLPNVEIRWCARHIWKLEVRKEKKILAGLPGHHLRPAIDPPEITAMPRKPGKNRRKYSNELLKKKFEKDMRKGRKMKCLCKNVRTSYARTSTVGTSAVNTGTSPSVALASTLAGRPTNASSSDMRPLPTLTSARRPISATSDVRPATTSTFCGRPTTTPLSTQQSTSSAAGHKRKTSTTLRGGATLGYKRPRQKKRSKDNWLWSLIWISLTNIDLGYKPNGLRWKERVAVTQRQLQEDSYRSTQGTTDTHATPITQGTH</sequence>
<dbReference type="OrthoDB" id="1302804at2759"/>
<feature type="compositionally biased region" description="Polar residues" evidence="1">
    <location>
        <begin position="592"/>
        <end position="610"/>
    </location>
</feature>
<feature type="region of interest" description="Disordered" evidence="1">
    <location>
        <begin position="464"/>
        <end position="544"/>
    </location>
</feature>
<feature type="compositionally biased region" description="Polar residues" evidence="1">
    <location>
        <begin position="489"/>
        <end position="502"/>
    </location>
</feature>
<feature type="compositionally biased region" description="Polar residues" evidence="1">
    <location>
        <begin position="71"/>
        <end position="87"/>
    </location>
</feature>
<feature type="region of interest" description="Disordered" evidence="1">
    <location>
        <begin position="45"/>
        <end position="94"/>
    </location>
</feature>
<keyword evidence="3" id="KW-1185">Reference proteome</keyword>
<dbReference type="PANTHER" id="PTHR31973:SF192">
    <property type="entry name" value="SWIM-TYPE DOMAIN-CONTAINING PROTEIN"/>
    <property type="match status" value="1"/>
</dbReference>
<dbReference type="PANTHER" id="PTHR31973">
    <property type="entry name" value="POLYPROTEIN, PUTATIVE-RELATED"/>
    <property type="match status" value="1"/>
</dbReference>